<dbReference type="EMBL" id="KV454002">
    <property type="protein sequence ID" value="ODQ48026.1"/>
    <property type="molecule type" value="Genomic_DNA"/>
</dbReference>
<dbReference type="GO" id="GO:0022890">
    <property type="term" value="F:inorganic cation transmembrane transporter activity"/>
    <property type="evidence" value="ECO:0007669"/>
    <property type="project" value="EnsemblFungi"/>
</dbReference>
<evidence type="ECO:0000256" key="3">
    <source>
        <dbReference type="ARBA" id="ARBA00022989"/>
    </source>
</evidence>
<dbReference type="Proteomes" id="UP000094455">
    <property type="component" value="Unassembled WGS sequence"/>
</dbReference>
<dbReference type="OrthoDB" id="5215911at2759"/>
<organism evidence="6 7">
    <name type="scientific">Pichia membranifaciens NRRL Y-2026</name>
    <dbReference type="NCBI Taxonomy" id="763406"/>
    <lineage>
        <taxon>Eukaryota</taxon>
        <taxon>Fungi</taxon>
        <taxon>Dikarya</taxon>
        <taxon>Ascomycota</taxon>
        <taxon>Saccharomycotina</taxon>
        <taxon>Pichiomycetes</taxon>
        <taxon>Pichiales</taxon>
        <taxon>Pichiaceae</taxon>
        <taxon>Pichia</taxon>
    </lineage>
</organism>
<dbReference type="Pfam" id="PF07690">
    <property type="entry name" value="MFS_1"/>
    <property type="match status" value="1"/>
</dbReference>
<feature type="transmembrane region" description="Helical" evidence="5">
    <location>
        <begin position="159"/>
        <end position="181"/>
    </location>
</feature>
<feature type="transmembrane region" description="Helical" evidence="5">
    <location>
        <begin position="406"/>
        <end position="425"/>
    </location>
</feature>
<dbReference type="GeneID" id="30179394"/>
<name>A0A1E3NPS3_9ASCO</name>
<evidence type="ECO:0000256" key="1">
    <source>
        <dbReference type="ARBA" id="ARBA00004141"/>
    </source>
</evidence>
<feature type="transmembrane region" description="Helical" evidence="5">
    <location>
        <begin position="193"/>
        <end position="212"/>
    </location>
</feature>
<dbReference type="GO" id="GO:0006812">
    <property type="term" value="P:monoatomic cation transport"/>
    <property type="evidence" value="ECO:0007669"/>
    <property type="project" value="EnsemblFungi"/>
</dbReference>
<feature type="transmembrane region" description="Helical" evidence="5">
    <location>
        <begin position="62"/>
        <end position="79"/>
    </location>
</feature>
<feature type="transmembrane region" description="Helical" evidence="5">
    <location>
        <begin position="366"/>
        <end position="385"/>
    </location>
</feature>
<dbReference type="GO" id="GO:0015203">
    <property type="term" value="F:polyamine transmembrane transporter activity"/>
    <property type="evidence" value="ECO:0007669"/>
    <property type="project" value="EnsemblFungi"/>
</dbReference>
<evidence type="ECO:0000313" key="6">
    <source>
        <dbReference type="EMBL" id="ODQ48026.1"/>
    </source>
</evidence>
<keyword evidence="2 5" id="KW-0812">Transmembrane</keyword>
<keyword evidence="7" id="KW-1185">Reference proteome</keyword>
<sequence length="545" mass="61396">MEKYTDRYHPQFIPGTYSIYSSAVIRHQHHMAIKRYRYGVILQPQPTNSRNDPLNWSKRRKTLHSLILLLVTAFTAALSNDASAPTDSINAITGISYDLLNDSAGVLFVSIAVSTWLYSPFDYLLGRKSVILFGAIFAFFSSIWYALMNDGGDSYGSQVLTGFSFGCADAHVQLCFASIFFRHQLGAIITIYNLAYSLGTYLGPLCANFISFDRTFRWVGWSGAIASGVLILIVLFLFEENSFDYAKYSHRVDDLTLNLGFVQNGVISNEESDDALTQGYFDKPFSYLERYKPFRLPKDPQCRTLLGFVKHYFQLLLIPVRCIVFPPVIYAGCICGLQNAILTFYLTTEDTMLYSDPFNYSSAQVALMNIPCIIGSVIGCLYAGSMTDYFILWMARKNSGIVESEFRLYFAFLSGTVGAVGLLMFGFGISRNMDWRVFYIGLAFISYMFSSSTNLAMLYVMDTYRELTLEVLVCVAFINNIIGCIFTFACSPWLQSSGTENTYIALAVISLGVMHSSGGFIYFGKRWRKRTHAAYVRLAEIKADY</sequence>
<dbReference type="GO" id="GO:0015850">
    <property type="term" value="P:organic hydroxy compound transport"/>
    <property type="evidence" value="ECO:0007669"/>
    <property type="project" value="EnsemblFungi"/>
</dbReference>
<keyword evidence="3 5" id="KW-1133">Transmembrane helix</keyword>
<evidence type="ECO:0000313" key="7">
    <source>
        <dbReference type="Proteomes" id="UP000094455"/>
    </source>
</evidence>
<dbReference type="RefSeq" id="XP_019019139.1">
    <property type="nucleotide sequence ID" value="XM_019162707.1"/>
</dbReference>
<evidence type="ECO:0000256" key="5">
    <source>
        <dbReference type="SAM" id="Phobius"/>
    </source>
</evidence>
<dbReference type="InterPro" id="IPR011701">
    <property type="entry name" value="MFS"/>
</dbReference>
<dbReference type="AlphaFoldDB" id="A0A1E3NPS3"/>
<dbReference type="STRING" id="763406.A0A1E3NPS3"/>
<reference evidence="6 7" key="1">
    <citation type="journal article" date="2016" name="Proc. Natl. Acad. Sci. U.S.A.">
        <title>Comparative genomics of biotechnologically important yeasts.</title>
        <authorList>
            <person name="Riley R."/>
            <person name="Haridas S."/>
            <person name="Wolfe K.H."/>
            <person name="Lopes M.R."/>
            <person name="Hittinger C.T."/>
            <person name="Goeker M."/>
            <person name="Salamov A.A."/>
            <person name="Wisecaver J.H."/>
            <person name="Long T.M."/>
            <person name="Calvey C.H."/>
            <person name="Aerts A.L."/>
            <person name="Barry K.W."/>
            <person name="Choi C."/>
            <person name="Clum A."/>
            <person name="Coughlan A.Y."/>
            <person name="Deshpande S."/>
            <person name="Douglass A.P."/>
            <person name="Hanson S.J."/>
            <person name="Klenk H.-P."/>
            <person name="LaButti K.M."/>
            <person name="Lapidus A."/>
            <person name="Lindquist E.A."/>
            <person name="Lipzen A.M."/>
            <person name="Meier-Kolthoff J.P."/>
            <person name="Ohm R.A."/>
            <person name="Otillar R.P."/>
            <person name="Pangilinan J.L."/>
            <person name="Peng Y."/>
            <person name="Rokas A."/>
            <person name="Rosa C.A."/>
            <person name="Scheuner C."/>
            <person name="Sibirny A.A."/>
            <person name="Slot J.C."/>
            <person name="Stielow J.B."/>
            <person name="Sun H."/>
            <person name="Kurtzman C.P."/>
            <person name="Blackwell M."/>
            <person name="Grigoriev I.V."/>
            <person name="Jeffries T.W."/>
        </authorList>
    </citation>
    <scope>NUCLEOTIDE SEQUENCE [LARGE SCALE GENOMIC DNA]</scope>
    <source>
        <strain evidence="6 7">NRRL Y-2026</strain>
    </source>
</reference>
<dbReference type="InterPro" id="IPR036259">
    <property type="entry name" value="MFS_trans_sf"/>
</dbReference>
<dbReference type="GO" id="GO:0015665">
    <property type="term" value="F:alcohol transmembrane transporter activity"/>
    <property type="evidence" value="ECO:0007669"/>
    <property type="project" value="EnsemblFungi"/>
</dbReference>
<dbReference type="PANTHER" id="PTHR23502:SF34">
    <property type="entry name" value="PROTEIN HOL1"/>
    <property type="match status" value="1"/>
</dbReference>
<feature type="transmembrane region" description="Helical" evidence="5">
    <location>
        <begin position="437"/>
        <end position="460"/>
    </location>
</feature>
<feature type="transmembrane region" description="Helical" evidence="5">
    <location>
        <begin position="501"/>
        <end position="523"/>
    </location>
</feature>
<accession>A0A1E3NPS3</accession>
<dbReference type="Gene3D" id="1.20.1250.20">
    <property type="entry name" value="MFS general substrate transporter like domains"/>
    <property type="match status" value="1"/>
</dbReference>
<evidence type="ECO:0000256" key="2">
    <source>
        <dbReference type="ARBA" id="ARBA00022692"/>
    </source>
</evidence>
<dbReference type="SUPFAM" id="SSF103473">
    <property type="entry name" value="MFS general substrate transporter"/>
    <property type="match status" value="1"/>
</dbReference>
<proteinExistence type="predicted"/>
<feature type="transmembrane region" description="Helical" evidence="5">
    <location>
        <begin position="323"/>
        <end position="346"/>
    </location>
</feature>
<feature type="transmembrane region" description="Helical" evidence="5">
    <location>
        <begin position="130"/>
        <end position="147"/>
    </location>
</feature>
<dbReference type="PANTHER" id="PTHR23502">
    <property type="entry name" value="MAJOR FACILITATOR SUPERFAMILY"/>
    <property type="match status" value="1"/>
</dbReference>
<gene>
    <name evidence="6" type="ORF">PICMEDRAFT_31510</name>
</gene>
<comment type="subcellular location">
    <subcellularLocation>
        <location evidence="1">Membrane</location>
        <topology evidence="1">Multi-pass membrane protein</topology>
    </subcellularLocation>
</comment>
<evidence type="ECO:0000256" key="4">
    <source>
        <dbReference type="ARBA" id="ARBA00023136"/>
    </source>
</evidence>
<protein>
    <recommendedName>
        <fullName evidence="8">Major facilitator superfamily (MFS) profile domain-containing protein</fullName>
    </recommendedName>
</protein>
<evidence type="ECO:0008006" key="8">
    <source>
        <dbReference type="Google" id="ProtNLM"/>
    </source>
</evidence>
<feature type="transmembrane region" description="Helical" evidence="5">
    <location>
        <begin position="467"/>
        <end position="489"/>
    </location>
</feature>
<keyword evidence="4 5" id="KW-0472">Membrane</keyword>
<dbReference type="GO" id="GO:0005886">
    <property type="term" value="C:plasma membrane"/>
    <property type="evidence" value="ECO:0007669"/>
    <property type="project" value="TreeGrafter"/>
</dbReference>
<feature type="transmembrane region" description="Helical" evidence="5">
    <location>
        <begin position="99"/>
        <end position="118"/>
    </location>
</feature>
<dbReference type="GO" id="GO:0000324">
    <property type="term" value="C:fungal-type vacuole"/>
    <property type="evidence" value="ECO:0007669"/>
    <property type="project" value="TreeGrafter"/>
</dbReference>
<feature type="transmembrane region" description="Helical" evidence="5">
    <location>
        <begin position="218"/>
        <end position="238"/>
    </location>
</feature>